<organism evidence="2 3">
    <name type="scientific">Mycena chlorophos</name>
    <name type="common">Agaric fungus</name>
    <name type="synonym">Agaricus chlorophos</name>
    <dbReference type="NCBI Taxonomy" id="658473"/>
    <lineage>
        <taxon>Eukaryota</taxon>
        <taxon>Fungi</taxon>
        <taxon>Dikarya</taxon>
        <taxon>Basidiomycota</taxon>
        <taxon>Agaricomycotina</taxon>
        <taxon>Agaricomycetes</taxon>
        <taxon>Agaricomycetidae</taxon>
        <taxon>Agaricales</taxon>
        <taxon>Marasmiineae</taxon>
        <taxon>Mycenaceae</taxon>
        <taxon>Mycena</taxon>
    </lineage>
</organism>
<reference evidence="2" key="1">
    <citation type="submission" date="2014-09" db="EMBL/GenBank/DDBJ databases">
        <title>Genome sequence of the luminous mushroom Mycena chlorophos for searching fungal bioluminescence genes.</title>
        <authorList>
            <person name="Tanaka Y."/>
            <person name="Kasuga D."/>
            <person name="Oba Y."/>
            <person name="Hase S."/>
            <person name="Sato K."/>
            <person name="Oba Y."/>
            <person name="Sakakibara Y."/>
        </authorList>
    </citation>
    <scope>NUCLEOTIDE SEQUENCE</scope>
</reference>
<gene>
    <name evidence="2" type="ORF">MCHLO_01271</name>
</gene>
<accession>A0ABQ0KXG7</accession>
<dbReference type="EMBL" id="DF839208">
    <property type="protein sequence ID" value="GAT43598.1"/>
    <property type="molecule type" value="Genomic_DNA"/>
</dbReference>
<feature type="compositionally biased region" description="Low complexity" evidence="1">
    <location>
        <begin position="188"/>
        <end position="204"/>
    </location>
</feature>
<keyword evidence="3" id="KW-1185">Reference proteome</keyword>
<dbReference type="Proteomes" id="UP000815677">
    <property type="component" value="Unassembled WGS sequence"/>
</dbReference>
<feature type="region of interest" description="Disordered" evidence="1">
    <location>
        <begin position="156"/>
        <end position="219"/>
    </location>
</feature>
<protein>
    <submittedName>
        <fullName evidence="2">Uncharacterized protein</fullName>
    </submittedName>
</protein>
<proteinExistence type="predicted"/>
<evidence type="ECO:0000256" key="1">
    <source>
        <dbReference type="SAM" id="MobiDB-lite"/>
    </source>
</evidence>
<evidence type="ECO:0000313" key="2">
    <source>
        <dbReference type="EMBL" id="GAT43598.1"/>
    </source>
</evidence>
<feature type="compositionally biased region" description="Basic and acidic residues" evidence="1">
    <location>
        <begin position="164"/>
        <end position="179"/>
    </location>
</feature>
<sequence length="219" mass="24686">MSLPLNIVLDPAVNPERYDEDGPRAFARKKLEYLWGLPLGSLETYLETVAAEPSFIEILESPTLIPIVDRAPMVKLRCASYDYYPADVNKLYDGQETFRYIVVHWNTTAPVAPYPIESTVPPHLTLGSSYHKFVSLAAGDIVGHLEMVLRGTALRRPGSSSKDYLPDPDPRRFQPRNDSDSSDDSTDRSTTPTPSEMLRLTPPRRLLPEELEWDINDEA</sequence>
<evidence type="ECO:0000313" key="3">
    <source>
        <dbReference type="Proteomes" id="UP000815677"/>
    </source>
</evidence>
<feature type="compositionally biased region" description="Acidic residues" evidence="1">
    <location>
        <begin position="209"/>
        <end position="219"/>
    </location>
</feature>
<name>A0ABQ0KXG7_MYCCL</name>